<dbReference type="Proteomes" id="UP000604117">
    <property type="component" value="Unassembled WGS sequence"/>
</dbReference>
<name>A0ABQ4CQJ9_9ACTN</name>
<keyword evidence="1" id="KW-0812">Transmembrane</keyword>
<organism evidence="2 3">
    <name type="scientific">Asanoa siamensis</name>
    <dbReference type="NCBI Taxonomy" id="926357"/>
    <lineage>
        <taxon>Bacteria</taxon>
        <taxon>Bacillati</taxon>
        <taxon>Actinomycetota</taxon>
        <taxon>Actinomycetes</taxon>
        <taxon>Micromonosporales</taxon>
        <taxon>Micromonosporaceae</taxon>
        <taxon>Asanoa</taxon>
    </lineage>
</organism>
<comment type="caution">
    <text evidence="2">The sequence shown here is derived from an EMBL/GenBank/DDBJ whole genome shotgun (WGS) entry which is preliminary data.</text>
</comment>
<protein>
    <recommendedName>
        <fullName evidence="4">Outer membrane lipoprotein-sorting protein</fullName>
    </recommendedName>
</protein>
<evidence type="ECO:0008006" key="4">
    <source>
        <dbReference type="Google" id="ProtNLM"/>
    </source>
</evidence>
<sequence>MNAFESRLANRLHDLVDDELDSAPPTRQVLDRGRRGRRRRAATLAGTSFAVVALGAVAAVAFAGTPSTVPGGSVQPGAAATPATVTDAGLELVAAVANSQNISFRLTTTATGEAKMAGPEPTWVTEMAFDPATATGYIRCCGGGSEYRLVNGVLYMSNGAQWLRQPGTHTSLNMDEDKLRGAFVEAADSQQLFVALRSGGKVEKTGADTYRFAATSSKDQGTVSFTGDIVVGADMRVAKVTYDWQLDSKQGEIQRSKVVLEYSGYGAPVTVEAPPNPVPVD</sequence>
<keyword evidence="1" id="KW-1133">Transmembrane helix</keyword>
<evidence type="ECO:0000256" key="1">
    <source>
        <dbReference type="SAM" id="Phobius"/>
    </source>
</evidence>
<accession>A0ABQ4CQJ9</accession>
<keyword evidence="3" id="KW-1185">Reference proteome</keyword>
<proteinExistence type="predicted"/>
<gene>
    <name evidence="2" type="ORF">Asi02nite_30820</name>
</gene>
<dbReference type="EMBL" id="BONE01000022">
    <property type="protein sequence ID" value="GIF73564.1"/>
    <property type="molecule type" value="Genomic_DNA"/>
</dbReference>
<evidence type="ECO:0000313" key="3">
    <source>
        <dbReference type="Proteomes" id="UP000604117"/>
    </source>
</evidence>
<evidence type="ECO:0000313" key="2">
    <source>
        <dbReference type="EMBL" id="GIF73564.1"/>
    </source>
</evidence>
<keyword evidence="1" id="KW-0472">Membrane</keyword>
<reference evidence="2 3" key="1">
    <citation type="submission" date="2021-01" db="EMBL/GenBank/DDBJ databases">
        <title>Whole genome shotgun sequence of Asanoa siamensis NBRC 107932.</title>
        <authorList>
            <person name="Komaki H."/>
            <person name="Tamura T."/>
        </authorList>
    </citation>
    <scope>NUCLEOTIDE SEQUENCE [LARGE SCALE GENOMIC DNA]</scope>
    <source>
        <strain evidence="2 3">NBRC 107932</strain>
    </source>
</reference>
<dbReference type="Gene3D" id="2.50.20.20">
    <property type="match status" value="1"/>
</dbReference>
<feature type="transmembrane region" description="Helical" evidence="1">
    <location>
        <begin position="41"/>
        <end position="63"/>
    </location>
</feature>